<proteinExistence type="predicted"/>
<dbReference type="PANTHER" id="PTHR14136:SF17">
    <property type="entry name" value="BTB_POZ DOMAIN-CONTAINING PROTEIN KCTD9"/>
    <property type="match status" value="1"/>
</dbReference>
<evidence type="ECO:0008006" key="4">
    <source>
        <dbReference type="Google" id="ProtNLM"/>
    </source>
</evidence>
<keyword evidence="1" id="KW-0812">Transmembrane</keyword>
<reference evidence="2 3" key="1">
    <citation type="submission" date="2020-02" db="EMBL/GenBank/DDBJ databases">
        <title>complete genome sequence of Rhodobacteraceae bacterium.</title>
        <authorList>
            <person name="Park J."/>
            <person name="Kim Y.-S."/>
            <person name="Kim K.-H."/>
        </authorList>
    </citation>
    <scope>NUCLEOTIDE SEQUENCE [LARGE SCALE GENOMIC DNA]</scope>
    <source>
        <strain evidence="2 3">RR4-56</strain>
    </source>
</reference>
<keyword evidence="3" id="KW-1185">Reference proteome</keyword>
<protein>
    <recommendedName>
        <fullName evidence="4">Pentapeptide repeat-containing protein</fullName>
    </recommendedName>
</protein>
<dbReference type="Proteomes" id="UP000503336">
    <property type="component" value="Chromosome"/>
</dbReference>
<feature type="transmembrane region" description="Helical" evidence="1">
    <location>
        <begin position="200"/>
        <end position="217"/>
    </location>
</feature>
<name>A0A7L5BZY6_9RHOB</name>
<accession>A0A7L5BZY6</accession>
<dbReference type="EMBL" id="CP049056">
    <property type="protein sequence ID" value="QIE56077.1"/>
    <property type="molecule type" value="Genomic_DNA"/>
</dbReference>
<gene>
    <name evidence="2" type="ORF">G5B40_11795</name>
</gene>
<dbReference type="AlphaFoldDB" id="A0A7L5BZY6"/>
<dbReference type="InterPro" id="IPR001646">
    <property type="entry name" value="5peptide_repeat"/>
</dbReference>
<keyword evidence="1" id="KW-0472">Membrane</keyword>
<keyword evidence="1" id="KW-1133">Transmembrane helix</keyword>
<feature type="transmembrane region" description="Helical" evidence="1">
    <location>
        <begin position="120"/>
        <end position="146"/>
    </location>
</feature>
<dbReference type="KEGG" id="hdh:G5B40_11795"/>
<sequence length="540" mass="60015">MSYLDLYKAGRGRNRFSPTGASEWPADLALTRIEAISASARATWFALLGLLAFVGVTLMGVSDADFYAYFHFYLMKLWDALGRAPAKIGADPIGERIHPWLVSDAALLLRRREGAAPKRALRWLSAIVSVALTWAFGWIVLGYALLQSLPARSEFLSLIAAAAFLFSVWVGLSSMLAALVRVAERDFARDTRFLWRARRFLLPFLLFAVATLCFTWVRTEGGLENHLGRTASRISDVRTGIANTWLETDQERWLRRRSALPQWLTTRALGTDDPDTDWEDESIQGVSRILARVDLAGAHLSGKPADWTDRDTAEKEARRKWCDRRDMNWDLCVKDPSARQRAARETWCLAPADDELDLESAACAEFFATEESAFQNEWAARRADYLSVLKKPDLSGRDLRAADLSDAFLPGVKLIGPRMEGANLSRARMEGADLSGARMKSADFSGATIGASPLKSADFTAARNLTQTQLDAAIGDQATLLPLDAETGAQLFVWSCWVERPAAMEKRLSRAPEFIRNQLLAAWLCDADSPPYRTGRSALT</sequence>
<dbReference type="Pfam" id="PF00805">
    <property type="entry name" value="Pentapeptide"/>
    <property type="match status" value="1"/>
</dbReference>
<dbReference type="PANTHER" id="PTHR14136">
    <property type="entry name" value="BTB_POZ DOMAIN-CONTAINING PROTEIN KCTD9"/>
    <property type="match status" value="1"/>
</dbReference>
<dbReference type="Gene3D" id="2.160.20.80">
    <property type="entry name" value="E3 ubiquitin-protein ligase SopA"/>
    <property type="match status" value="1"/>
</dbReference>
<dbReference type="RefSeq" id="WP_165098829.1">
    <property type="nucleotide sequence ID" value="NZ_CP049056.1"/>
</dbReference>
<feature type="transmembrane region" description="Helical" evidence="1">
    <location>
        <begin position="44"/>
        <end position="70"/>
    </location>
</feature>
<evidence type="ECO:0000313" key="2">
    <source>
        <dbReference type="EMBL" id="QIE56077.1"/>
    </source>
</evidence>
<dbReference type="InterPro" id="IPR051082">
    <property type="entry name" value="Pentapeptide-BTB/POZ_domain"/>
</dbReference>
<evidence type="ECO:0000256" key="1">
    <source>
        <dbReference type="SAM" id="Phobius"/>
    </source>
</evidence>
<feature type="transmembrane region" description="Helical" evidence="1">
    <location>
        <begin position="158"/>
        <end position="180"/>
    </location>
</feature>
<organism evidence="2 3">
    <name type="scientific">Pikeienuella piscinae</name>
    <dbReference type="NCBI Taxonomy" id="2748098"/>
    <lineage>
        <taxon>Bacteria</taxon>
        <taxon>Pseudomonadati</taxon>
        <taxon>Pseudomonadota</taxon>
        <taxon>Alphaproteobacteria</taxon>
        <taxon>Rhodobacterales</taxon>
        <taxon>Paracoccaceae</taxon>
        <taxon>Pikeienuella</taxon>
    </lineage>
</organism>
<evidence type="ECO:0000313" key="3">
    <source>
        <dbReference type="Proteomes" id="UP000503336"/>
    </source>
</evidence>
<dbReference type="SUPFAM" id="SSF141571">
    <property type="entry name" value="Pentapeptide repeat-like"/>
    <property type="match status" value="1"/>
</dbReference>